<reference evidence="1 2" key="1">
    <citation type="submission" date="2019-10" db="EMBL/GenBank/DDBJ databases">
        <title>Alkalibaculum tamaniensis sp.nov., a new alkaliphilic acetogen, isolated on methoxylated aromatics from a mud volcano.</title>
        <authorList>
            <person name="Khomyakova M.A."/>
            <person name="Merkel A.Y."/>
            <person name="Bonch-Osmolovskaya E.A."/>
            <person name="Slobodkin A.I."/>
        </authorList>
    </citation>
    <scope>NUCLEOTIDE SEQUENCE [LARGE SCALE GENOMIC DNA]</scope>
    <source>
        <strain evidence="1 2">M08DMB</strain>
    </source>
</reference>
<keyword evidence="2" id="KW-1185">Reference proteome</keyword>
<dbReference type="InterPro" id="IPR025373">
    <property type="entry name" value="DUF4363"/>
</dbReference>
<dbReference type="Proteomes" id="UP000440004">
    <property type="component" value="Unassembled WGS sequence"/>
</dbReference>
<dbReference type="EMBL" id="WHNX01000053">
    <property type="protein sequence ID" value="MPW27274.1"/>
    <property type="molecule type" value="Genomic_DNA"/>
</dbReference>
<name>A0A6A7KCV0_9FIRM</name>
<evidence type="ECO:0000313" key="1">
    <source>
        <dbReference type="EMBL" id="MPW27274.1"/>
    </source>
</evidence>
<organism evidence="1 2">
    <name type="scientific">Alkalibaculum sporogenes</name>
    <dbReference type="NCBI Taxonomy" id="2655001"/>
    <lineage>
        <taxon>Bacteria</taxon>
        <taxon>Bacillati</taxon>
        <taxon>Bacillota</taxon>
        <taxon>Clostridia</taxon>
        <taxon>Eubacteriales</taxon>
        <taxon>Eubacteriaceae</taxon>
        <taxon>Alkalibaculum</taxon>
    </lineage>
</organism>
<accession>A0A6A7KCV0</accession>
<dbReference type="RefSeq" id="WP_152806846.1">
    <property type="nucleotide sequence ID" value="NZ_WHNX01000053.1"/>
</dbReference>
<sequence length="125" mass="14838">MKILLLATILLSTVIVGSLLVHNYIQDTAVGFTEHIEEIEALVDEEMWDDAKKEMNLFKKDWEKNIKFWMTTTGHEEIDNIEKNLIESYNYINLESRESLVKLALLKYFFEHIYTKEKVNLHNLF</sequence>
<proteinExistence type="predicted"/>
<evidence type="ECO:0000313" key="2">
    <source>
        <dbReference type="Proteomes" id="UP000440004"/>
    </source>
</evidence>
<dbReference type="AlphaFoldDB" id="A0A6A7KCV0"/>
<comment type="caution">
    <text evidence="1">The sequence shown here is derived from an EMBL/GenBank/DDBJ whole genome shotgun (WGS) entry which is preliminary data.</text>
</comment>
<protein>
    <submittedName>
        <fullName evidence="1">DUF4363 family protein</fullName>
    </submittedName>
</protein>
<gene>
    <name evidence="1" type="ORF">GC105_16020</name>
</gene>
<dbReference type="Pfam" id="PF14276">
    <property type="entry name" value="DUF4363"/>
    <property type="match status" value="1"/>
</dbReference>